<keyword evidence="3" id="KW-1185">Reference proteome</keyword>
<dbReference type="InParanoid" id="K5XB12"/>
<organism evidence="2 3">
    <name type="scientific">Agaricus bisporus var. burnettii (strain JB137-S8 / ATCC MYA-4627 / FGSC 10392)</name>
    <name type="common">White button mushroom</name>
    <dbReference type="NCBI Taxonomy" id="597362"/>
    <lineage>
        <taxon>Eukaryota</taxon>
        <taxon>Fungi</taxon>
        <taxon>Dikarya</taxon>
        <taxon>Basidiomycota</taxon>
        <taxon>Agaricomycotina</taxon>
        <taxon>Agaricomycetes</taxon>
        <taxon>Agaricomycetidae</taxon>
        <taxon>Agaricales</taxon>
        <taxon>Agaricineae</taxon>
        <taxon>Agaricaceae</taxon>
        <taxon>Agaricus</taxon>
    </lineage>
</organism>
<dbReference type="RefSeq" id="XP_007329449.1">
    <property type="nucleotide sequence ID" value="XM_007329387.1"/>
</dbReference>
<evidence type="ECO:0000313" key="2">
    <source>
        <dbReference type="EMBL" id="EKM80252.1"/>
    </source>
</evidence>
<name>K5XB12_AGABU</name>
<evidence type="ECO:0000313" key="3">
    <source>
        <dbReference type="Proteomes" id="UP000008493"/>
    </source>
</evidence>
<dbReference type="Proteomes" id="UP000008493">
    <property type="component" value="Unassembled WGS sequence"/>
</dbReference>
<dbReference type="OrthoDB" id="21617at2759"/>
<protein>
    <submittedName>
        <fullName evidence="2">Uncharacterized protein</fullName>
    </submittedName>
</protein>
<evidence type="ECO:0000256" key="1">
    <source>
        <dbReference type="SAM" id="MobiDB-lite"/>
    </source>
</evidence>
<proteinExistence type="predicted"/>
<dbReference type="STRING" id="597362.K5XB12"/>
<reference evidence="3" key="1">
    <citation type="journal article" date="2012" name="Proc. Natl. Acad. Sci. U.S.A.">
        <title>Genome sequence of the button mushroom Agaricus bisporus reveals mechanisms governing adaptation to a humic-rich ecological niche.</title>
        <authorList>
            <person name="Morin E."/>
            <person name="Kohler A."/>
            <person name="Baker A.R."/>
            <person name="Foulongne-Oriol M."/>
            <person name="Lombard V."/>
            <person name="Nagy L.G."/>
            <person name="Ohm R.A."/>
            <person name="Patyshakuliyeva A."/>
            <person name="Brun A."/>
            <person name="Aerts A.L."/>
            <person name="Bailey A.M."/>
            <person name="Billette C."/>
            <person name="Coutinho P.M."/>
            <person name="Deakin G."/>
            <person name="Doddapaneni H."/>
            <person name="Floudas D."/>
            <person name="Grimwood J."/>
            <person name="Hilden K."/>
            <person name="Kuees U."/>
            <person name="LaButti K.M."/>
            <person name="Lapidus A."/>
            <person name="Lindquist E.A."/>
            <person name="Lucas S.M."/>
            <person name="Murat C."/>
            <person name="Riley R.W."/>
            <person name="Salamov A.A."/>
            <person name="Schmutz J."/>
            <person name="Subramanian V."/>
            <person name="Woesten H.A.B."/>
            <person name="Xu J."/>
            <person name="Eastwood D.C."/>
            <person name="Foster G.D."/>
            <person name="Sonnenberg A.S."/>
            <person name="Cullen D."/>
            <person name="de Vries R.P."/>
            <person name="Lundell T."/>
            <person name="Hibbett D.S."/>
            <person name="Henrissat B."/>
            <person name="Burton K.S."/>
            <person name="Kerrigan R.W."/>
            <person name="Challen M.P."/>
            <person name="Grigoriev I.V."/>
            <person name="Martin F."/>
        </authorList>
    </citation>
    <scope>NUCLEOTIDE SEQUENCE [LARGE SCALE GENOMIC DNA]</scope>
    <source>
        <strain evidence="3">JB137-S8 / ATCC MYA-4627 / FGSC 10392</strain>
    </source>
</reference>
<dbReference type="AlphaFoldDB" id="K5XB12"/>
<dbReference type="EMBL" id="JH971389">
    <property type="protein sequence ID" value="EKM80252.1"/>
    <property type="molecule type" value="Genomic_DNA"/>
</dbReference>
<dbReference type="KEGG" id="abp:AGABI1DRAFT113454"/>
<gene>
    <name evidence="2" type="ORF">AGABI1DRAFT_113454</name>
</gene>
<dbReference type="eggNOG" id="ENOG502SEPV">
    <property type="taxonomic scope" value="Eukaryota"/>
</dbReference>
<dbReference type="HOGENOM" id="CLU_074421_0_0_1"/>
<dbReference type="GeneID" id="18823998"/>
<dbReference type="OMA" id="VPAMYAT"/>
<accession>K5XB12</accession>
<feature type="region of interest" description="Disordered" evidence="1">
    <location>
        <begin position="1"/>
        <end position="88"/>
    </location>
</feature>
<feature type="compositionally biased region" description="Low complexity" evidence="1">
    <location>
        <begin position="61"/>
        <end position="82"/>
    </location>
</feature>
<sequence length="238" mass="26893">MFSPHHSHPDPTGVQALLDQIRSSSAWQQLSASHPPSASEPTEHPPQLAKPEPPNSSVATLLSQLQSPPHSQSSKPTSSFPQRDAPSLSEKDLRFVDLDDAMPILLRLSREPSFIDEIKKIKQDQDALERQLWEERRNIHRKYEDKLKAAQTKANIIGVNVSKHESDMIVDAHKKEIRKFDTNRALSAWDSLVSQQQLKLQKLKVPTMHITTESPARELQLQQRVLQVLISIIGPSIK</sequence>
<feature type="compositionally biased region" description="Polar residues" evidence="1">
    <location>
        <begin position="21"/>
        <end position="40"/>
    </location>
</feature>